<evidence type="ECO:0000313" key="5">
    <source>
        <dbReference type="Proteomes" id="UP000036403"/>
    </source>
</evidence>
<evidence type="ECO:0000256" key="2">
    <source>
        <dbReference type="ARBA" id="ARBA00022490"/>
    </source>
</evidence>
<name>A0A0J7K8M8_LASNI</name>
<feature type="non-terminal residue" evidence="4">
    <location>
        <position position="402"/>
    </location>
</feature>
<organism evidence="4 5">
    <name type="scientific">Lasius niger</name>
    <name type="common">Black garden ant</name>
    <dbReference type="NCBI Taxonomy" id="67767"/>
    <lineage>
        <taxon>Eukaryota</taxon>
        <taxon>Metazoa</taxon>
        <taxon>Ecdysozoa</taxon>
        <taxon>Arthropoda</taxon>
        <taxon>Hexapoda</taxon>
        <taxon>Insecta</taxon>
        <taxon>Pterygota</taxon>
        <taxon>Neoptera</taxon>
        <taxon>Endopterygota</taxon>
        <taxon>Hymenoptera</taxon>
        <taxon>Apocrita</taxon>
        <taxon>Aculeata</taxon>
        <taxon>Formicoidea</taxon>
        <taxon>Formicidae</taxon>
        <taxon>Formicinae</taxon>
        <taxon>Lasius</taxon>
        <taxon>Lasius</taxon>
    </lineage>
</organism>
<dbReference type="PaxDb" id="67767-A0A0J7K8M8"/>
<keyword evidence="5" id="KW-1185">Reference proteome</keyword>
<keyword evidence="2" id="KW-0963">Cytoplasm</keyword>
<dbReference type="GO" id="GO:0045944">
    <property type="term" value="P:positive regulation of transcription by RNA polymerase II"/>
    <property type="evidence" value="ECO:0007669"/>
    <property type="project" value="TreeGrafter"/>
</dbReference>
<comment type="caution">
    <text evidence="4">The sequence shown here is derived from an EMBL/GenBank/DDBJ whole genome shotgun (WGS) entry which is preliminary data.</text>
</comment>
<evidence type="ECO:0000256" key="1">
    <source>
        <dbReference type="ARBA" id="ARBA00004496"/>
    </source>
</evidence>
<dbReference type="GO" id="GO:0000976">
    <property type="term" value="F:transcription cis-regulatory region binding"/>
    <property type="evidence" value="ECO:0007669"/>
    <property type="project" value="TreeGrafter"/>
</dbReference>
<reference evidence="4 5" key="1">
    <citation type="submission" date="2015-04" db="EMBL/GenBank/DDBJ databases">
        <title>Lasius niger genome sequencing.</title>
        <authorList>
            <person name="Konorov E.A."/>
            <person name="Nikitin M.A."/>
            <person name="Kirill M.V."/>
            <person name="Chang P."/>
        </authorList>
    </citation>
    <scope>NUCLEOTIDE SEQUENCE [LARGE SCALE GENOMIC DNA]</scope>
    <source>
        <tissue evidence="4">Whole</tissue>
    </source>
</reference>
<accession>A0A0J7K8M8</accession>
<gene>
    <name evidence="4" type="ORF">RF55_14320</name>
</gene>
<evidence type="ECO:0000256" key="3">
    <source>
        <dbReference type="SAM" id="MobiDB-lite"/>
    </source>
</evidence>
<protein>
    <submittedName>
        <fullName evidence="4">Ring finger protein 10</fullName>
    </submittedName>
</protein>
<dbReference type="OrthoDB" id="10064108at2759"/>
<dbReference type="InterPro" id="IPR039739">
    <property type="entry name" value="MAG2/RNF10"/>
</dbReference>
<dbReference type="PANTHER" id="PTHR12983">
    <property type="entry name" value="RING FINGER 10 FAMILY MEMBER"/>
    <property type="match status" value="1"/>
</dbReference>
<dbReference type="AlphaFoldDB" id="A0A0J7K8M8"/>
<comment type="subcellular location">
    <subcellularLocation>
        <location evidence="1">Cytoplasm</location>
    </subcellularLocation>
</comment>
<sequence>MDVKTKLTPSPAEGTATDVRSNQDVNNELYLGTLRKREPIGACNFPRNEQPTKYNVQKAKNFVKRQRSKGQHHGGAEKNSKVVEDKLPEYDSVLVQRRKKNGNYLLNFHYARNITQGAQSRDVGRHSCNNDRLLPPVQRHKYNKEQFIQASCQFVVTASGDYSLYLTNADILVDWKLIEQIIMDIIERERSELELELRNNPDMAFDIEQALSELLKRKEKLPWKNTESKDALSVESTIKKDITEETPQGSEINAYTCCKEDAMFLAKQSSMDSVSSDSQSVSSPSKFLYFYQAENGQHMYLDSLNVNMLKEQYGSLEHCPPVIMVEIELRPPLVSEEVLHIFHEKLNSRQKNREQKERAEKKREKRIIEDENRLIGIYPTPNIDIESHQHFPQLQAELQLST</sequence>
<dbReference type="EMBL" id="LBMM01011766">
    <property type="protein sequence ID" value="KMQ86644.1"/>
    <property type="molecule type" value="Genomic_DNA"/>
</dbReference>
<proteinExistence type="predicted"/>
<evidence type="ECO:0000313" key="4">
    <source>
        <dbReference type="EMBL" id="KMQ86644.1"/>
    </source>
</evidence>
<dbReference type="Proteomes" id="UP000036403">
    <property type="component" value="Unassembled WGS sequence"/>
</dbReference>
<dbReference type="GO" id="GO:0005737">
    <property type="term" value="C:cytoplasm"/>
    <property type="evidence" value="ECO:0007669"/>
    <property type="project" value="UniProtKB-SubCell"/>
</dbReference>
<dbReference type="PANTHER" id="PTHR12983:SF9">
    <property type="entry name" value="E3 UBIQUITIN-PROTEIN LIGASE RNF10"/>
    <property type="match status" value="1"/>
</dbReference>
<feature type="region of interest" description="Disordered" evidence="3">
    <location>
        <begin position="1"/>
        <end position="26"/>
    </location>
</feature>
<feature type="compositionally biased region" description="Basic residues" evidence="3">
    <location>
        <begin position="63"/>
        <end position="72"/>
    </location>
</feature>
<feature type="region of interest" description="Disordered" evidence="3">
    <location>
        <begin position="63"/>
        <end position="82"/>
    </location>
</feature>
<dbReference type="STRING" id="67767.A0A0J7K8M8"/>